<proteinExistence type="predicted"/>
<dbReference type="AlphaFoldDB" id="A0A9Q0QTP8"/>
<accession>A0A9Q0QTP8</accession>
<reference evidence="3" key="1">
    <citation type="journal article" date="2023" name="Plant J.">
        <title>The genome of the king protea, Protea cynaroides.</title>
        <authorList>
            <person name="Chang J."/>
            <person name="Duong T.A."/>
            <person name="Schoeman C."/>
            <person name="Ma X."/>
            <person name="Roodt D."/>
            <person name="Barker N."/>
            <person name="Li Z."/>
            <person name="Van de Peer Y."/>
            <person name="Mizrachi E."/>
        </authorList>
    </citation>
    <scope>NUCLEOTIDE SEQUENCE</scope>
    <source>
        <tissue evidence="3">Young leaves</tissue>
    </source>
</reference>
<feature type="region of interest" description="Disordered" evidence="1">
    <location>
        <begin position="1"/>
        <end position="23"/>
    </location>
</feature>
<evidence type="ECO:0000256" key="1">
    <source>
        <dbReference type="SAM" id="MobiDB-lite"/>
    </source>
</evidence>
<dbReference type="PANTHER" id="PTHR33624">
    <property type="entry name" value="SIGMA FACTOR BINDING PROTEIN 1, CHLOROPLASTIC"/>
    <property type="match status" value="1"/>
</dbReference>
<feature type="domain" description="VQ" evidence="2">
    <location>
        <begin position="31"/>
        <end position="57"/>
    </location>
</feature>
<evidence type="ECO:0000313" key="4">
    <source>
        <dbReference type="Proteomes" id="UP001141806"/>
    </source>
</evidence>
<dbReference type="OrthoDB" id="665788at2759"/>
<dbReference type="InterPro" id="IPR008889">
    <property type="entry name" value="VQ"/>
</dbReference>
<protein>
    <recommendedName>
        <fullName evidence="2">VQ domain-containing protein</fullName>
    </recommendedName>
</protein>
<keyword evidence="4" id="KW-1185">Reference proteome</keyword>
<evidence type="ECO:0000313" key="3">
    <source>
        <dbReference type="EMBL" id="KAJ4971442.1"/>
    </source>
</evidence>
<dbReference type="PANTHER" id="PTHR33624:SF17">
    <property type="entry name" value="OS07G0687400 PROTEIN"/>
    <property type="match status" value="1"/>
</dbReference>
<dbReference type="Proteomes" id="UP001141806">
    <property type="component" value="Unassembled WGS sequence"/>
</dbReference>
<organism evidence="3 4">
    <name type="scientific">Protea cynaroides</name>
    <dbReference type="NCBI Taxonomy" id="273540"/>
    <lineage>
        <taxon>Eukaryota</taxon>
        <taxon>Viridiplantae</taxon>
        <taxon>Streptophyta</taxon>
        <taxon>Embryophyta</taxon>
        <taxon>Tracheophyta</taxon>
        <taxon>Spermatophyta</taxon>
        <taxon>Magnoliopsida</taxon>
        <taxon>Proteales</taxon>
        <taxon>Proteaceae</taxon>
        <taxon>Protea</taxon>
    </lineage>
</organism>
<name>A0A9Q0QTP8_9MAGN</name>
<dbReference type="Pfam" id="PF05678">
    <property type="entry name" value="VQ"/>
    <property type="match status" value="1"/>
</dbReference>
<dbReference type="InterPro" id="IPR039335">
    <property type="entry name" value="SIB1/2"/>
</dbReference>
<evidence type="ECO:0000259" key="2">
    <source>
        <dbReference type="Pfam" id="PF05678"/>
    </source>
</evidence>
<dbReference type="EMBL" id="JAMYWD010000005">
    <property type="protein sequence ID" value="KAJ4971442.1"/>
    <property type="molecule type" value="Genomic_DNA"/>
</dbReference>
<comment type="caution">
    <text evidence="3">The sequence shown here is derived from an EMBL/GenBank/DDBJ whole genome shotgun (WGS) entry which is preliminary data.</text>
</comment>
<sequence length="144" mass="16160">MDKFSTVRSSSKCSKLPKSNKKSKAVKVVYISNPMKVKTSASEFRALVQELTGKDSDLGNYDGRFLMDGHDQTVRDEVMKIGDEYKPFMKIGDEYDPQIPKVDAYQESPGKSDDTLVEADQPFVDLFGSLLFENFCLLAGPPYQ</sequence>
<gene>
    <name evidence="3" type="ORF">NE237_004541</name>
</gene>